<organism evidence="3 4">
    <name type="scientific">Flavobacterium rhizosphaerae</name>
    <dbReference type="NCBI Taxonomy" id="3163298"/>
    <lineage>
        <taxon>Bacteria</taxon>
        <taxon>Pseudomonadati</taxon>
        <taxon>Bacteroidota</taxon>
        <taxon>Flavobacteriia</taxon>
        <taxon>Flavobacteriales</taxon>
        <taxon>Flavobacteriaceae</taxon>
        <taxon>Flavobacterium</taxon>
    </lineage>
</organism>
<comment type="caution">
    <text evidence="3">The sequence shown here is derived from an EMBL/GenBank/DDBJ whole genome shotgun (WGS) entry which is preliminary data.</text>
</comment>
<accession>A0ABW8YW03</accession>
<feature type="domain" description="Thioredoxin" evidence="2">
    <location>
        <begin position="330"/>
        <end position="462"/>
    </location>
</feature>
<sequence>MFRNYKSLLIICIIFTLASCQGDDDDTTVYFGGEITNPRTPYIILSKNNKFADTIKLDKNNRFFVKYDSLAPGMYNFKHGTDYQFVYFDRNDSIMLSVNTANFDESVVFSGRGNEKNNFMMELYLKNEEDRNQMYNVYSYDYNSFIKNIDATYSKRKKFYEEGKKKINWSDGFDFFGRARLNLNYYTKKEYYPYLHDRRTGENIIAQLPGNYYDFRKEINLDNTEFIGFSPYMRYLSGMLNNRAYSRKGRVSNLENNVFNDNIAKLRIADTLFKNEQVKNDVLNNVAFGYLIEDQNTINNQKFLSEYLERSTDDSKENEIRNIAKGVKSLKEGNKLPQIKLVDVNNKYYDINNVNKKTVIFFWTSCARARLSAIYDKVKDLKEEYPDVNFIAVNVDYENEWKKTLSLYPYNDALQLRAYDLETLKDKWALTKINRTIILNPDGSIKNAFTNLMDPKFSTYLN</sequence>
<dbReference type="EMBL" id="JBELPZ010000007">
    <property type="protein sequence ID" value="MFL9844449.1"/>
    <property type="molecule type" value="Genomic_DNA"/>
</dbReference>
<gene>
    <name evidence="3" type="ORF">ABS766_08460</name>
</gene>
<keyword evidence="4" id="KW-1185">Reference proteome</keyword>
<protein>
    <submittedName>
        <fullName evidence="3">Thioredoxin-like domain-containing protein</fullName>
    </submittedName>
</protein>
<proteinExistence type="predicted"/>
<dbReference type="Pfam" id="PF13905">
    <property type="entry name" value="Thioredoxin_8"/>
    <property type="match status" value="1"/>
</dbReference>
<evidence type="ECO:0000256" key="1">
    <source>
        <dbReference type="SAM" id="SignalP"/>
    </source>
</evidence>
<dbReference type="Proteomes" id="UP001629156">
    <property type="component" value="Unassembled WGS sequence"/>
</dbReference>
<reference evidence="3 4" key="1">
    <citation type="submission" date="2024-06" db="EMBL/GenBank/DDBJ databases">
        <authorList>
            <person name="Kaempfer P."/>
            <person name="Viver T."/>
        </authorList>
    </citation>
    <scope>NUCLEOTIDE SEQUENCE [LARGE SCALE GENOMIC DNA]</scope>
    <source>
        <strain evidence="3 4">ST-119</strain>
    </source>
</reference>
<dbReference type="PROSITE" id="PS51257">
    <property type="entry name" value="PROKAR_LIPOPROTEIN"/>
    <property type="match status" value="1"/>
</dbReference>
<feature type="chain" id="PRO_5045892191" evidence="1">
    <location>
        <begin position="23"/>
        <end position="462"/>
    </location>
</feature>
<name>A0ABW8YW03_9FLAO</name>
<dbReference type="InterPro" id="IPR036249">
    <property type="entry name" value="Thioredoxin-like_sf"/>
</dbReference>
<dbReference type="RefSeq" id="WP_408084700.1">
    <property type="nucleotide sequence ID" value="NZ_JBELPZ010000007.1"/>
</dbReference>
<evidence type="ECO:0000313" key="4">
    <source>
        <dbReference type="Proteomes" id="UP001629156"/>
    </source>
</evidence>
<evidence type="ECO:0000259" key="2">
    <source>
        <dbReference type="PROSITE" id="PS51352"/>
    </source>
</evidence>
<dbReference type="SUPFAM" id="SSF52833">
    <property type="entry name" value="Thioredoxin-like"/>
    <property type="match status" value="1"/>
</dbReference>
<evidence type="ECO:0000313" key="3">
    <source>
        <dbReference type="EMBL" id="MFL9844449.1"/>
    </source>
</evidence>
<keyword evidence="1" id="KW-0732">Signal</keyword>
<dbReference type="PROSITE" id="PS51352">
    <property type="entry name" value="THIOREDOXIN_2"/>
    <property type="match status" value="1"/>
</dbReference>
<dbReference type="Gene3D" id="3.40.30.10">
    <property type="entry name" value="Glutaredoxin"/>
    <property type="match status" value="1"/>
</dbReference>
<dbReference type="InterPro" id="IPR013766">
    <property type="entry name" value="Thioredoxin_domain"/>
</dbReference>
<feature type="signal peptide" evidence="1">
    <location>
        <begin position="1"/>
        <end position="22"/>
    </location>
</feature>
<dbReference type="InterPro" id="IPR012336">
    <property type="entry name" value="Thioredoxin-like_fold"/>
</dbReference>